<sequence>MDMKTLGLYDHPDGWRREPIEAFAEFVKSEAYLEHGRRPPTVDVNKKKRPLRDSTRKNLIHMFGKFVKWMAGEQVNLFTVTPDHILRFLDAQVTGRGKGDKDMVSTIRTRHVRLLERVYRHLEIAPNPASMAAHGMYRNRETGAAGVDKPTIALTREQEAAFLKALPGEPGDPRQNWKRRRDRAMLALAIGAGLKVSEIRGLYVENIGQPMRDGYITITVNPAATDGTSLPHDTVLRQEYVSYLQPWMKERAGLDVPGRLLFPSGLRKEEKIDQVTLYRQIKATFERAEMTSVDHQGGRTLRNTFAVRELALGTTVEQLYDLMGHRDIKTTETFVGLVSKYRPIRSQDS</sequence>
<dbReference type="InterPro" id="IPR002104">
    <property type="entry name" value="Integrase_catalytic"/>
</dbReference>
<dbReference type="SUPFAM" id="SSF56349">
    <property type="entry name" value="DNA breaking-rejoining enzymes"/>
    <property type="match status" value="1"/>
</dbReference>
<dbReference type="PROSITE" id="PS51898">
    <property type="entry name" value="TYR_RECOMBINASE"/>
    <property type="match status" value="1"/>
</dbReference>
<proteinExistence type="predicted"/>
<evidence type="ECO:0000313" key="6">
    <source>
        <dbReference type="Proteomes" id="UP001158049"/>
    </source>
</evidence>
<keyword evidence="1" id="KW-0229">DNA integration</keyword>
<name>A0ABY1QJH3_9BURK</name>
<organism evidence="5 6">
    <name type="scientific">Noviherbaspirillum suwonense</name>
    <dbReference type="NCBI Taxonomy" id="1224511"/>
    <lineage>
        <taxon>Bacteria</taxon>
        <taxon>Pseudomonadati</taxon>
        <taxon>Pseudomonadota</taxon>
        <taxon>Betaproteobacteria</taxon>
        <taxon>Burkholderiales</taxon>
        <taxon>Oxalobacteraceae</taxon>
        <taxon>Noviherbaspirillum</taxon>
    </lineage>
</organism>
<keyword evidence="3" id="KW-0233">DNA recombination</keyword>
<reference evidence="5 6" key="1">
    <citation type="submission" date="2017-05" db="EMBL/GenBank/DDBJ databases">
        <authorList>
            <person name="Varghese N."/>
            <person name="Submissions S."/>
        </authorList>
    </citation>
    <scope>NUCLEOTIDE SEQUENCE [LARGE SCALE GENOMIC DNA]</scope>
    <source>
        <strain evidence="5 6">DSM 26001</strain>
    </source>
</reference>
<evidence type="ECO:0000256" key="3">
    <source>
        <dbReference type="ARBA" id="ARBA00023172"/>
    </source>
</evidence>
<accession>A0ABY1QJH3</accession>
<dbReference type="EMBL" id="FXUL01000018">
    <property type="protein sequence ID" value="SMP72480.1"/>
    <property type="molecule type" value="Genomic_DNA"/>
</dbReference>
<evidence type="ECO:0000259" key="4">
    <source>
        <dbReference type="PROSITE" id="PS51898"/>
    </source>
</evidence>
<dbReference type="Gene3D" id="1.10.150.130">
    <property type="match status" value="1"/>
</dbReference>
<evidence type="ECO:0000256" key="1">
    <source>
        <dbReference type="ARBA" id="ARBA00022908"/>
    </source>
</evidence>
<dbReference type="CDD" id="cd00397">
    <property type="entry name" value="DNA_BRE_C"/>
    <property type="match status" value="1"/>
</dbReference>
<dbReference type="InterPro" id="IPR050090">
    <property type="entry name" value="Tyrosine_recombinase_XerCD"/>
</dbReference>
<gene>
    <name evidence="5" type="ORF">SAMN06295970_11838</name>
</gene>
<dbReference type="PANTHER" id="PTHR30349">
    <property type="entry name" value="PHAGE INTEGRASE-RELATED"/>
    <property type="match status" value="1"/>
</dbReference>
<comment type="caution">
    <text evidence="5">The sequence shown here is derived from an EMBL/GenBank/DDBJ whole genome shotgun (WGS) entry which is preliminary data.</text>
</comment>
<keyword evidence="6" id="KW-1185">Reference proteome</keyword>
<dbReference type="InterPro" id="IPR011010">
    <property type="entry name" value="DNA_brk_join_enz"/>
</dbReference>
<evidence type="ECO:0000256" key="2">
    <source>
        <dbReference type="ARBA" id="ARBA00023125"/>
    </source>
</evidence>
<dbReference type="InterPro" id="IPR010998">
    <property type="entry name" value="Integrase_recombinase_N"/>
</dbReference>
<dbReference type="Gene3D" id="1.10.443.10">
    <property type="entry name" value="Intergrase catalytic core"/>
    <property type="match status" value="1"/>
</dbReference>
<protein>
    <submittedName>
        <fullName evidence="5">Site-specific recombinase XerD</fullName>
    </submittedName>
</protein>
<feature type="domain" description="Tyr recombinase" evidence="4">
    <location>
        <begin position="149"/>
        <end position="349"/>
    </location>
</feature>
<dbReference type="Pfam" id="PF00589">
    <property type="entry name" value="Phage_integrase"/>
    <property type="match status" value="1"/>
</dbReference>
<evidence type="ECO:0000313" key="5">
    <source>
        <dbReference type="EMBL" id="SMP72480.1"/>
    </source>
</evidence>
<dbReference type="RefSeq" id="WP_283444091.1">
    <property type="nucleotide sequence ID" value="NZ_FXUL01000018.1"/>
</dbReference>
<dbReference type="Proteomes" id="UP001158049">
    <property type="component" value="Unassembled WGS sequence"/>
</dbReference>
<dbReference type="InterPro" id="IPR013762">
    <property type="entry name" value="Integrase-like_cat_sf"/>
</dbReference>
<keyword evidence="2" id="KW-0238">DNA-binding</keyword>